<feature type="transmembrane region" description="Helical" evidence="7">
    <location>
        <begin position="385"/>
        <end position="405"/>
    </location>
</feature>
<gene>
    <name evidence="9" type="ORF">EDS130_LOCUS31963</name>
    <name evidence="8" type="ORF">XAT740_LOCUS5038</name>
</gene>
<dbReference type="Pfam" id="PF07690">
    <property type="entry name" value="MFS_1"/>
    <property type="match status" value="1"/>
</dbReference>
<dbReference type="OrthoDB" id="330047at2759"/>
<feature type="transmembrane region" description="Helical" evidence="7">
    <location>
        <begin position="15"/>
        <end position="40"/>
    </location>
</feature>
<feature type="transmembrane region" description="Helical" evidence="7">
    <location>
        <begin position="417"/>
        <end position="439"/>
    </location>
</feature>
<feature type="transmembrane region" description="Helical" evidence="7">
    <location>
        <begin position="127"/>
        <end position="148"/>
    </location>
</feature>
<accession>A0A813VIW3</accession>
<evidence type="ECO:0000256" key="1">
    <source>
        <dbReference type="ARBA" id="ARBA00004141"/>
    </source>
</evidence>
<dbReference type="InterPro" id="IPR036259">
    <property type="entry name" value="MFS_trans_sf"/>
</dbReference>
<reference evidence="8" key="1">
    <citation type="submission" date="2021-02" db="EMBL/GenBank/DDBJ databases">
        <authorList>
            <person name="Nowell W R."/>
        </authorList>
    </citation>
    <scope>NUCLEOTIDE SEQUENCE</scope>
</reference>
<dbReference type="PANTHER" id="PTHR20772">
    <property type="entry name" value="PROTEIN FMP42"/>
    <property type="match status" value="1"/>
</dbReference>
<dbReference type="InterPro" id="IPR052599">
    <property type="entry name" value="SLC43A_AATransporter"/>
</dbReference>
<dbReference type="Proteomes" id="UP000663828">
    <property type="component" value="Unassembled WGS sequence"/>
</dbReference>
<dbReference type="GO" id="GO:0016020">
    <property type="term" value="C:membrane"/>
    <property type="evidence" value="ECO:0007669"/>
    <property type="project" value="UniProtKB-SubCell"/>
</dbReference>
<evidence type="ECO:0000256" key="5">
    <source>
        <dbReference type="ARBA" id="ARBA00022989"/>
    </source>
</evidence>
<evidence type="ECO:0000313" key="8">
    <source>
        <dbReference type="EMBL" id="CAF0842332.1"/>
    </source>
</evidence>
<dbReference type="InterPro" id="IPR011701">
    <property type="entry name" value="MFS"/>
</dbReference>
<name>A0A813VIW3_ADIRI</name>
<feature type="transmembrane region" description="Helical" evidence="7">
    <location>
        <begin position="249"/>
        <end position="271"/>
    </location>
</feature>
<comment type="caution">
    <text evidence="8">The sequence shown here is derived from an EMBL/GenBank/DDBJ whole genome shotgun (WGS) entry which is preliminary data.</text>
</comment>
<dbReference type="EMBL" id="CAJNOJ010000240">
    <property type="protein sequence ID" value="CAF1326827.1"/>
    <property type="molecule type" value="Genomic_DNA"/>
</dbReference>
<dbReference type="EMBL" id="CAJNOR010000213">
    <property type="protein sequence ID" value="CAF0842332.1"/>
    <property type="molecule type" value="Genomic_DNA"/>
</dbReference>
<keyword evidence="10" id="KW-1185">Reference proteome</keyword>
<dbReference type="AlphaFoldDB" id="A0A813VIW3"/>
<feature type="transmembrane region" description="Helical" evidence="7">
    <location>
        <begin position="356"/>
        <end position="378"/>
    </location>
</feature>
<feature type="transmembrane region" description="Helical" evidence="7">
    <location>
        <begin position="291"/>
        <end position="311"/>
    </location>
</feature>
<feature type="transmembrane region" description="Helical" evidence="7">
    <location>
        <begin position="332"/>
        <end position="350"/>
    </location>
</feature>
<dbReference type="Proteomes" id="UP000663852">
    <property type="component" value="Unassembled WGS sequence"/>
</dbReference>
<comment type="subcellular location">
    <subcellularLocation>
        <location evidence="1">Membrane</location>
        <topology evidence="1">Multi-pass membrane protein</topology>
    </subcellularLocation>
</comment>
<evidence type="ECO:0000313" key="9">
    <source>
        <dbReference type="EMBL" id="CAF1326827.1"/>
    </source>
</evidence>
<feature type="transmembrane region" description="Helical" evidence="7">
    <location>
        <begin position="195"/>
        <end position="214"/>
    </location>
</feature>
<dbReference type="SUPFAM" id="SSF103473">
    <property type="entry name" value="MFS general substrate transporter"/>
    <property type="match status" value="1"/>
</dbReference>
<evidence type="ECO:0000256" key="6">
    <source>
        <dbReference type="ARBA" id="ARBA00023136"/>
    </source>
</evidence>
<keyword evidence="4 7" id="KW-0812">Transmembrane</keyword>
<evidence type="ECO:0000256" key="4">
    <source>
        <dbReference type="ARBA" id="ARBA00022692"/>
    </source>
</evidence>
<keyword evidence="5 7" id="KW-1133">Transmembrane helix</keyword>
<feature type="transmembrane region" description="Helical" evidence="7">
    <location>
        <begin position="160"/>
        <end position="183"/>
    </location>
</feature>
<organism evidence="8 10">
    <name type="scientific">Adineta ricciae</name>
    <name type="common">Rotifer</name>
    <dbReference type="NCBI Taxonomy" id="249248"/>
    <lineage>
        <taxon>Eukaryota</taxon>
        <taxon>Metazoa</taxon>
        <taxon>Spiralia</taxon>
        <taxon>Gnathifera</taxon>
        <taxon>Rotifera</taxon>
        <taxon>Eurotatoria</taxon>
        <taxon>Bdelloidea</taxon>
        <taxon>Adinetida</taxon>
        <taxon>Adinetidae</taxon>
        <taxon>Adineta</taxon>
    </lineage>
</organism>
<protein>
    <submittedName>
        <fullName evidence="8">Uncharacterized protein</fullName>
    </submittedName>
</protein>
<evidence type="ECO:0000256" key="3">
    <source>
        <dbReference type="ARBA" id="ARBA00022448"/>
    </source>
</evidence>
<sequence length="467" mass="52021">MDKTDKNKSTLKVVALIWILIECNLVAGNIFGFASLFGILRQQNIYSSKCKLVSEGVGSNRTYVDCHGQINEYQFAFALGIGFYNLPAVAIGMINDYFGPRFLKLIGIVFHLISWLSLGFLAPGRDWLLLFHTILLSLAGICTLLSSFSIAAHFKQNRGLVTALISGAQLAGSIWFAIFQVLIEKKIVSLSTLAFAWTSFALLMLASAFLFLDWRFLWLDSKLKVKPTRQEGVNADEQDNLVEHVTNPLFVVVTLFLSCLLLTISFLPVVWYPWLKYLTGGDDVLTNRYTFLYSISAVVGLVIAPLCGLIVDFRASRGTTQKMLNISVLQTLTWIASIALCIVCMFRSIAAALTTLGILLFSRTMLVAGSQALIAAVFPPQFIGSLLGIMWTTAGIISFTTYGLVRLATDPEHYWRAWLVILLLCFIMGGHLVQLWVLYFRSKKGKKCEDLQVHAEEMQTLKSSNDM</sequence>
<evidence type="ECO:0000256" key="2">
    <source>
        <dbReference type="ARBA" id="ARBA00006595"/>
    </source>
</evidence>
<comment type="similarity">
    <text evidence="2">Belongs to the SLC43A transporter (TC 2.A.1.44) family.</text>
</comment>
<dbReference type="PANTHER" id="PTHR20772:SF2">
    <property type="entry name" value="PROTEIN FMP42"/>
    <property type="match status" value="1"/>
</dbReference>
<dbReference type="GO" id="GO:0022857">
    <property type="term" value="F:transmembrane transporter activity"/>
    <property type="evidence" value="ECO:0007669"/>
    <property type="project" value="InterPro"/>
</dbReference>
<proteinExistence type="inferred from homology"/>
<evidence type="ECO:0000313" key="10">
    <source>
        <dbReference type="Proteomes" id="UP000663828"/>
    </source>
</evidence>
<keyword evidence="6 7" id="KW-0472">Membrane</keyword>
<dbReference type="Gene3D" id="1.20.1250.20">
    <property type="entry name" value="MFS general substrate transporter like domains"/>
    <property type="match status" value="2"/>
</dbReference>
<evidence type="ECO:0000256" key="7">
    <source>
        <dbReference type="SAM" id="Phobius"/>
    </source>
</evidence>
<feature type="transmembrane region" description="Helical" evidence="7">
    <location>
        <begin position="102"/>
        <end position="121"/>
    </location>
</feature>
<keyword evidence="3" id="KW-0813">Transport</keyword>